<evidence type="ECO:0000256" key="1">
    <source>
        <dbReference type="ARBA" id="ARBA00004496"/>
    </source>
</evidence>
<dbReference type="SUPFAM" id="SSF50156">
    <property type="entry name" value="PDZ domain-like"/>
    <property type="match status" value="1"/>
</dbReference>
<feature type="non-terminal residue" evidence="5">
    <location>
        <position position="1"/>
    </location>
</feature>
<evidence type="ECO:0000256" key="3">
    <source>
        <dbReference type="ARBA" id="ARBA00022737"/>
    </source>
</evidence>
<evidence type="ECO:0000259" key="4">
    <source>
        <dbReference type="PROSITE" id="PS50106"/>
    </source>
</evidence>
<evidence type="ECO:0000313" key="5">
    <source>
        <dbReference type="EMBL" id="CAF5163660.1"/>
    </source>
</evidence>
<dbReference type="AlphaFoldDB" id="A0A8S3GIG9"/>
<dbReference type="PROSITE" id="PS50106">
    <property type="entry name" value="PDZ"/>
    <property type="match status" value="1"/>
</dbReference>
<dbReference type="InterPro" id="IPR001478">
    <property type="entry name" value="PDZ"/>
</dbReference>
<dbReference type="EMBL" id="CAJOBI010297881">
    <property type="protein sequence ID" value="CAF5163660.1"/>
    <property type="molecule type" value="Genomic_DNA"/>
</dbReference>
<reference evidence="5" key="1">
    <citation type="submission" date="2021-02" db="EMBL/GenBank/DDBJ databases">
        <authorList>
            <person name="Nowell W R."/>
        </authorList>
    </citation>
    <scope>NUCLEOTIDE SEQUENCE</scope>
</reference>
<dbReference type="InterPro" id="IPR043545">
    <property type="entry name" value="GRIP1/2"/>
</dbReference>
<comment type="caution">
    <text evidence="5">The sequence shown here is derived from an EMBL/GenBank/DDBJ whole genome shotgun (WGS) entry which is preliminary data.</text>
</comment>
<dbReference type="GO" id="GO:0005737">
    <property type="term" value="C:cytoplasm"/>
    <property type="evidence" value="ECO:0007669"/>
    <property type="project" value="UniProtKB-SubCell"/>
</dbReference>
<comment type="subcellular location">
    <subcellularLocation>
        <location evidence="1">Cytoplasm</location>
    </subcellularLocation>
</comment>
<name>A0A8S3GIG9_9BILA</name>
<protein>
    <recommendedName>
        <fullName evidence="4">PDZ domain-containing protein</fullName>
    </recommendedName>
</protein>
<dbReference type="PANTHER" id="PTHR46227:SF2">
    <property type="entry name" value="FI03335P"/>
    <property type="match status" value="1"/>
</dbReference>
<organism evidence="5 6">
    <name type="scientific">Rotaria magnacalcarata</name>
    <dbReference type="NCBI Taxonomy" id="392030"/>
    <lineage>
        <taxon>Eukaryota</taxon>
        <taxon>Metazoa</taxon>
        <taxon>Spiralia</taxon>
        <taxon>Gnathifera</taxon>
        <taxon>Rotifera</taxon>
        <taxon>Eurotatoria</taxon>
        <taxon>Bdelloidea</taxon>
        <taxon>Philodinida</taxon>
        <taxon>Philodinidae</taxon>
        <taxon>Rotaria</taxon>
    </lineage>
</organism>
<dbReference type="Gene3D" id="2.30.42.10">
    <property type="match status" value="1"/>
</dbReference>
<feature type="non-terminal residue" evidence="5">
    <location>
        <position position="225"/>
    </location>
</feature>
<dbReference type="PANTHER" id="PTHR46227">
    <property type="entry name" value="GLUTAMATE RECEPTOR-INTERACTING PROTEIN GRIP"/>
    <property type="match status" value="1"/>
</dbReference>
<proteinExistence type="predicted"/>
<gene>
    <name evidence="5" type="ORF">SMN809_LOCUS64784</name>
</gene>
<evidence type="ECO:0000256" key="2">
    <source>
        <dbReference type="ARBA" id="ARBA00022490"/>
    </source>
</evidence>
<sequence length="225" mass="24786">SVKHATGPLLIEIEKSPGSTIGISLTQKWVRGNRSIIVIDIVKPASIADRCGALHCGDQINAIDQKLFDNISLFEANTVLRSCTGDFCRIEVTPSNIILEQSNEIRVQPSPNRTSLNEHNRQTFYRPPSINNTNWTTRNSYQNIAKKTINKTRHNSISSLNSCYQTVMGNQMCHTEIMECILQLDSSSSSSQNGTNTDGDPVGNFGFTLQGASFASDILMQPPIV</sequence>
<evidence type="ECO:0000313" key="6">
    <source>
        <dbReference type="Proteomes" id="UP000676336"/>
    </source>
</evidence>
<keyword evidence="2" id="KW-0963">Cytoplasm</keyword>
<feature type="domain" description="PDZ" evidence="4">
    <location>
        <begin position="10"/>
        <end position="82"/>
    </location>
</feature>
<dbReference type="Proteomes" id="UP000676336">
    <property type="component" value="Unassembled WGS sequence"/>
</dbReference>
<dbReference type="Pfam" id="PF00595">
    <property type="entry name" value="PDZ"/>
    <property type="match status" value="1"/>
</dbReference>
<dbReference type="GO" id="GO:0098887">
    <property type="term" value="P:neurotransmitter receptor transport, endosome to postsynaptic membrane"/>
    <property type="evidence" value="ECO:0007669"/>
    <property type="project" value="TreeGrafter"/>
</dbReference>
<dbReference type="SMART" id="SM00228">
    <property type="entry name" value="PDZ"/>
    <property type="match status" value="1"/>
</dbReference>
<dbReference type="InterPro" id="IPR036034">
    <property type="entry name" value="PDZ_sf"/>
</dbReference>
<accession>A0A8S3GIG9</accession>
<keyword evidence="3" id="KW-0677">Repeat</keyword>